<evidence type="ECO:0000313" key="8">
    <source>
        <dbReference type="Proteomes" id="UP000464658"/>
    </source>
</evidence>
<evidence type="ECO:0000256" key="6">
    <source>
        <dbReference type="SAM" id="Phobius"/>
    </source>
</evidence>
<keyword evidence="4 6" id="KW-1133">Transmembrane helix</keyword>
<dbReference type="Proteomes" id="UP000464658">
    <property type="component" value="Chromosome"/>
</dbReference>
<reference evidence="7 8" key="1">
    <citation type="submission" date="2019-12" db="EMBL/GenBank/DDBJ databases">
        <title>Full genome sequence of a Bacillus safensis strain isolated from commercially available natto in Indonesia.</title>
        <authorList>
            <person name="Yoshida M."/>
            <person name="Uomi M."/>
            <person name="Waturangi D."/>
            <person name="Ekaputri J.J."/>
            <person name="Setiamarga D.H.E."/>
        </authorList>
    </citation>
    <scope>NUCLEOTIDE SEQUENCE [LARGE SCALE GENOMIC DNA]</scope>
    <source>
        <strain evidence="7 8">IDN1</strain>
    </source>
</reference>
<keyword evidence="2" id="KW-1003">Cell membrane</keyword>
<keyword evidence="3 6" id="KW-0812">Transmembrane</keyword>
<protein>
    <recommendedName>
        <fullName evidence="9">Polysaccharide biosynthesis protein C-terminal domain-containing protein</fullName>
    </recommendedName>
</protein>
<keyword evidence="5 6" id="KW-0472">Membrane</keyword>
<feature type="transmembrane region" description="Helical" evidence="6">
    <location>
        <begin position="90"/>
        <end position="111"/>
    </location>
</feature>
<evidence type="ECO:0000256" key="3">
    <source>
        <dbReference type="ARBA" id="ARBA00022692"/>
    </source>
</evidence>
<dbReference type="GO" id="GO:0005886">
    <property type="term" value="C:plasma membrane"/>
    <property type="evidence" value="ECO:0007669"/>
    <property type="project" value="UniProtKB-SubCell"/>
</dbReference>
<evidence type="ECO:0000256" key="1">
    <source>
        <dbReference type="ARBA" id="ARBA00004651"/>
    </source>
</evidence>
<dbReference type="Pfam" id="PF01943">
    <property type="entry name" value="Polysacc_synt"/>
    <property type="match status" value="1"/>
</dbReference>
<dbReference type="EMBL" id="AP021906">
    <property type="protein sequence ID" value="BBP88837.1"/>
    <property type="molecule type" value="Genomic_DNA"/>
</dbReference>
<feature type="transmembrane region" description="Helical" evidence="6">
    <location>
        <begin position="56"/>
        <end position="78"/>
    </location>
</feature>
<sequence>MILARELGEHGMGLYMSILPIIMLVLVIASLELPVSISKFIAESHERLHKSMLRHAFKMTLVVTSTTTAIAAIVLPFIPVFQSYHPLMKGLVLSLIPIIAFTSIARGYFMGKQQMGRIALANMLKKTIQLICLFFFFSLVFV</sequence>
<accession>A0A5S9M5Q2</accession>
<proteinExistence type="predicted"/>
<evidence type="ECO:0008006" key="9">
    <source>
        <dbReference type="Google" id="ProtNLM"/>
    </source>
</evidence>
<comment type="subcellular location">
    <subcellularLocation>
        <location evidence="1">Cell membrane</location>
        <topology evidence="1">Multi-pass membrane protein</topology>
    </subcellularLocation>
</comment>
<evidence type="ECO:0000256" key="5">
    <source>
        <dbReference type="ARBA" id="ARBA00023136"/>
    </source>
</evidence>
<dbReference type="PANTHER" id="PTHR30250">
    <property type="entry name" value="PST FAMILY PREDICTED COLANIC ACID TRANSPORTER"/>
    <property type="match status" value="1"/>
</dbReference>
<dbReference type="PANTHER" id="PTHR30250:SF21">
    <property type="entry name" value="LIPID II FLIPPASE MURJ"/>
    <property type="match status" value="1"/>
</dbReference>
<organism evidence="7 8">
    <name type="scientific">Bacillus safensis</name>
    <dbReference type="NCBI Taxonomy" id="561879"/>
    <lineage>
        <taxon>Bacteria</taxon>
        <taxon>Bacillati</taxon>
        <taxon>Bacillota</taxon>
        <taxon>Bacilli</taxon>
        <taxon>Bacillales</taxon>
        <taxon>Bacillaceae</taxon>
        <taxon>Bacillus</taxon>
    </lineage>
</organism>
<evidence type="ECO:0000256" key="4">
    <source>
        <dbReference type="ARBA" id="ARBA00022989"/>
    </source>
</evidence>
<dbReference type="InterPro" id="IPR002797">
    <property type="entry name" value="Polysacc_synth"/>
</dbReference>
<evidence type="ECO:0000313" key="7">
    <source>
        <dbReference type="EMBL" id="BBP88837.1"/>
    </source>
</evidence>
<feature type="transmembrane region" description="Helical" evidence="6">
    <location>
        <begin position="12"/>
        <end position="35"/>
    </location>
</feature>
<dbReference type="InterPro" id="IPR050833">
    <property type="entry name" value="Poly_Biosynth_Transport"/>
</dbReference>
<feature type="transmembrane region" description="Helical" evidence="6">
    <location>
        <begin position="123"/>
        <end position="141"/>
    </location>
</feature>
<gene>
    <name evidence="7" type="ORF">BsIDN1_24550</name>
</gene>
<evidence type="ECO:0000256" key="2">
    <source>
        <dbReference type="ARBA" id="ARBA00022475"/>
    </source>
</evidence>
<dbReference type="AlphaFoldDB" id="A0A5S9M5Q2"/>
<name>A0A5S9M5Q2_BACIA</name>